<feature type="domain" description="Serine aminopeptidase S33" evidence="2">
    <location>
        <begin position="62"/>
        <end position="274"/>
    </location>
</feature>
<dbReference type="InterPro" id="IPR050960">
    <property type="entry name" value="AB_hydrolase_4_sf"/>
</dbReference>
<dbReference type="AlphaFoldDB" id="A0A381S4N9"/>
<dbReference type="PANTHER" id="PTHR10794:SF94">
    <property type="entry name" value="ESTERASE YHET-RELATED"/>
    <property type="match status" value="1"/>
</dbReference>
<dbReference type="PIRSF" id="PIRSF005211">
    <property type="entry name" value="Ab_hydro_YheT"/>
    <property type="match status" value="1"/>
</dbReference>
<protein>
    <recommendedName>
        <fullName evidence="2">Serine aminopeptidase S33 domain-containing protein</fullName>
    </recommendedName>
</protein>
<dbReference type="Pfam" id="PF12146">
    <property type="entry name" value="Hydrolase_4"/>
    <property type="match status" value="1"/>
</dbReference>
<dbReference type="EMBL" id="UINC01002602">
    <property type="protein sequence ID" value="SUZ98404.1"/>
    <property type="molecule type" value="Genomic_DNA"/>
</dbReference>
<dbReference type="InterPro" id="IPR022742">
    <property type="entry name" value="Hydrolase_4"/>
</dbReference>
<dbReference type="PANTHER" id="PTHR10794">
    <property type="entry name" value="ABHYDROLASE DOMAIN-CONTAINING PROTEIN"/>
    <property type="match status" value="1"/>
</dbReference>
<dbReference type="Gene3D" id="3.40.50.1820">
    <property type="entry name" value="alpha/beta hydrolase"/>
    <property type="match status" value="1"/>
</dbReference>
<gene>
    <name evidence="3" type="ORF">METZ01_LOCUS51258</name>
</gene>
<sequence>MKINELLEPFTPHPALRGGIIQTIAGSQSPGKPIALPEKIPYTIDLDVDAKSILYEIKSVDKNKPVVMLAHGMGGCSESGYIKRIAGKLWFHGYGVFMINHRGSGKGMGLSSSLWNGGLSNDFDKMIRFILKKHPCLLIIGFSLSGNILLKYLGEGRVVPSGLMGALAVNPPIDLRVASHNISTHASCWLFNRYYMKLIGIQAQALIKNFPRAMDPGQNLNTIWDFDVSYTAPAGGYQDVDDYYDQCSGKNYLKDIEKPTSILCSLDDPFVSPEVFRNLSSNVD</sequence>
<evidence type="ECO:0000313" key="3">
    <source>
        <dbReference type="EMBL" id="SUZ98404.1"/>
    </source>
</evidence>
<comment type="similarity">
    <text evidence="1">Belongs to the AB hydrolase superfamily. AB hydrolase 4 family.</text>
</comment>
<proteinExistence type="inferred from homology"/>
<feature type="non-terminal residue" evidence="3">
    <location>
        <position position="284"/>
    </location>
</feature>
<reference evidence="3" key="1">
    <citation type="submission" date="2018-05" db="EMBL/GenBank/DDBJ databases">
        <authorList>
            <person name="Lanie J.A."/>
            <person name="Ng W.-L."/>
            <person name="Kazmierczak K.M."/>
            <person name="Andrzejewski T.M."/>
            <person name="Davidsen T.M."/>
            <person name="Wayne K.J."/>
            <person name="Tettelin H."/>
            <person name="Glass J.I."/>
            <person name="Rusch D."/>
            <person name="Podicherti R."/>
            <person name="Tsui H.-C.T."/>
            <person name="Winkler M.E."/>
        </authorList>
    </citation>
    <scope>NUCLEOTIDE SEQUENCE</scope>
</reference>
<evidence type="ECO:0000256" key="1">
    <source>
        <dbReference type="ARBA" id="ARBA00010884"/>
    </source>
</evidence>
<accession>A0A381S4N9</accession>
<name>A0A381S4N9_9ZZZZ</name>
<dbReference type="SUPFAM" id="SSF53474">
    <property type="entry name" value="alpha/beta-Hydrolases"/>
    <property type="match status" value="1"/>
</dbReference>
<dbReference type="InterPro" id="IPR012020">
    <property type="entry name" value="ABHD4"/>
</dbReference>
<dbReference type="GO" id="GO:0047372">
    <property type="term" value="F:monoacylglycerol lipase activity"/>
    <property type="evidence" value="ECO:0007669"/>
    <property type="project" value="TreeGrafter"/>
</dbReference>
<dbReference type="InterPro" id="IPR029058">
    <property type="entry name" value="AB_hydrolase_fold"/>
</dbReference>
<organism evidence="3">
    <name type="scientific">marine metagenome</name>
    <dbReference type="NCBI Taxonomy" id="408172"/>
    <lineage>
        <taxon>unclassified sequences</taxon>
        <taxon>metagenomes</taxon>
        <taxon>ecological metagenomes</taxon>
    </lineage>
</organism>
<evidence type="ECO:0000259" key="2">
    <source>
        <dbReference type="Pfam" id="PF12146"/>
    </source>
</evidence>
<dbReference type="GO" id="GO:0034338">
    <property type="term" value="F:short-chain carboxylesterase activity"/>
    <property type="evidence" value="ECO:0007669"/>
    <property type="project" value="TreeGrafter"/>
</dbReference>